<accession>A0A6C0CAX4</accession>
<proteinExistence type="predicted"/>
<sequence>MIVMVPLDDICDKINEISPVVKDSNGIERKIRDINMPAYRYLLENFDTL</sequence>
<dbReference type="AlphaFoldDB" id="A0A6C0CAX4"/>
<name>A0A6C0CAX4_9ZZZZ</name>
<dbReference type="EMBL" id="MN739378">
    <property type="protein sequence ID" value="QHT01581.1"/>
    <property type="molecule type" value="Genomic_DNA"/>
</dbReference>
<organism evidence="1">
    <name type="scientific">viral metagenome</name>
    <dbReference type="NCBI Taxonomy" id="1070528"/>
    <lineage>
        <taxon>unclassified sequences</taxon>
        <taxon>metagenomes</taxon>
        <taxon>organismal metagenomes</taxon>
    </lineage>
</organism>
<protein>
    <submittedName>
        <fullName evidence="1">Uncharacterized protein</fullName>
    </submittedName>
</protein>
<evidence type="ECO:0000313" key="1">
    <source>
        <dbReference type="EMBL" id="QHT01581.1"/>
    </source>
</evidence>
<reference evidence="1" key="1">
    <citation type="journal article" date="2020" name="Nature">
        <title>Giant virus diversity and host interactions through global metagenomics.</title>
        <authorList>
            <person name="Schulz F."/>
            <person name="Roux S."/>
            <person name="Paez-Espino D."/>
            <person name="Jungbluth S."/>
            <person name="Walsh D.A."/>
            <person name="Denef V.J."/>
            <person name="McMahon K.D."/>
            <person name="Konstantinidis K.T."/>
            <person name="Eloe-Fadrosh E.A."/>
            <person name="Kyrpides N.C."/>
            <person name="Woyke T."/>
        </authorList>
    </citation>
    <scope>NUCLEOTIDE SEQUENCE</scope>
    <source>
        <strain evidence="1">GVMAG-M-3300020192-26</strain>
    </source>
</reference>